<keyword evidence="1" id="KW-0732">Signal</keyword>
<gene>
    <name evidence="2" type="primary">X975_15775</name>
    <name evidence="2" type="ORF">CDAR_598711</name>
</gene>
<reference evidence="2 3" key="1">
    <citation type="submission" date="2021-06" db="EMBL/GenBank/DDBJ databases">
        <title>Caerostris darwini draft genome.</title>
        <authorList>
            <person name="Kono N."/>
            <person name="Arakawa K."/>
        </authorList>
    </citation>
    <scope>NUCLEOTIDE SEQUENCE [LARGE SCALE GENOMIC DNA]</scope>
</reference>
<evidence type="ECO:0000313" key="3">
    <source>
        <dbReference type="Proteomes" id="UP001054837"/>
    </source>
</evidence>
<accession>A0AAV4R556</accession>
<proteinExistence type="predicted"/>
<dbReference type="Proteomes" id="UP001054837">
    <property type="component" value="Unassembled WGS sequence"/>
</dbReference>
<feature type="signal peptide" evidence="1">
    <location>
        <begin position="1"/>
        <end position="28"/>
    </location>
</feature>
<evidence type="ECO:0000313" key="2">
    <source>
        <dbReference type="EMBL" id="GIY16552.1"/>
    </source>
</evidence>
<organism evidence="2 3">
    <name type="scientific">Caerostris darwini</name>
    <dbReference type="NCBI Taxonomy" id="1538125"/>
    <lineage>
        <taxon>Eukaryota</taxon>
        <taxon>Metazoa</taxon>
        <taxon>Ecdysozoa</taxon>
        <taxon>Arthropoda</taxon>
        <taxon>Chelicerata</taxon>
        <taxon>Arachnida</taxon>
        <taxon>Araneae</taxon>
        <taxon>Araneomorphae</taxon>
        <taxon>Entelegynae</taxon>
        <taxon>Araneoidea</taxon>
        <taxon>Araneidae</taxon>
        <taxon>Caerostris</taxon>
    </lineage>
</organism>
<sequence>MSLVITKMSWNRIVTILLVILLVQPSLPYPWMHSYLHPIYYRRFGFPSRPLKHGPTPKFDKDVKDRIKSFVDPFYTPTTPSWEDVKPYLQDKGINYPPNFYALHPNVIGK</sequence>
<dbReference type="EMBL" id="BPLQ01005716">
    <property type="protein sequence ID" value="GIY16552.1"/>
    <property type="molecule type" value="Genomic_DNA"/>
</dbReference>
<evidence type="ECO:0000256" key="1">
    <source>
        <dbReference type="SAM" id="SignalP"/>
    </source>
</evidence>
<comment type="caution">
    <text evidence="2">The sequence shown here is derived from an EMBL/GenBank/DDBJ whole genome shotgun (WGS) entry which is preliminary data.</text>
</comment>
<keyword evidence="3" id="KW-1185">Reference proteome</keyword>
<dbReference type="AlphaFoldDB" id="A0AAV4R556"/>
<name>A0AAV4R556_9ARAC</name>
<protein>
    <submittedName>
        <fullName evidence="2">Uncharacterized protein</fullName>
    </submittedName>
</protein>
<feature type="chain" id="PRO_5043607438" evidence="1">
    <location>
        <begin position="29"/>
        <end position="110"/>
    </location>
</feature>